<organism evidence="7 8">
    <name type="scientific">Cordyceps fumosorosea (strain ARSEF 2679)</name>
    <name type="common">Isaria fumosorosea</name>
    <dbReference type="NCBI Taxonomy" id="1081104"/>
    <lineage>
        <taxon>Eukaryota</taxon>
        <taxon>Fungi</taxon>
        <taxon>Dikarya</taxon>
        <taxon>Ascomycota</taxon>
        <taxon>Pezizomycotina</taxon>
        <taxon>Sordariomycetes</taxon>
        <taxon>Hypocreomycetidae</taxon>
        <taxon>Hypocreales</taxon>
        <taxon>Cordycipitaceae</taxon>
        <taxon>Cordyceps</taxon>
    </lineage>
</organism>
<dbReference type="PROSITE" id="PS00463">
    <property type="entry name" value="ZN2_CY6_FUNGAL_1"/>
    <property type="match status" value="1"/>
</dbReference>
<evidence type="ECO:0000256" key="2">
    <source>
        <dbReference type="ARBA" id="ARBA00022723"/>
    </source>
</evidence>
<dbReference type="PANTHER" id="PTHR46910:SF3">
    <property type="entry name" value="HALOTOLERANCE PROTEIN 9-RELATED"/>
    <property type="match status" value="1"/>
</dbReference>
<dbReference type="OrthoDB" id="4868374at2759"/>
<dbReference type="PROSITE" id="PS50048">
    <property type="entry name" value="ZN2_CY6_FUNGAL_2"/>
    <property type="match status" value="1"/>
</dbReference>
<feature type="region of interest" description="Disordered" evidence="5">
    <location>
        <begin position="328"/>
        <end position="434"/>
    </location>
</feature>
<dbReference type="GO" id="GO:0003677">
    <property type="term" value="F:DNA binding"/>
    <property type="evidence" value="ECO:0007669"/>
    <property type="project" value="UniProtKB-KW"/>
</dbReference>
<protein>
    <submittedName>
        <fullName evidence="7">Zn(2)-C6 fungal-type DNA-binding domain protein</fullName>
    </submittedName>
</protein>
<dbReference type="GeneID" id="30017212"/>
<dbReference type="Proteomes" id="UP000076744">
    <property type="component" value="Unassembled WGS sequence"/>
</dbReference>
<proteinExistence type="predicted"/>
<feature type="compositionally biased region" description="Gly residues" evidence="5">
    <location>
        <begin position="352"/>
        <end position="386"/>
    </location>
</feature>
<dbReference type="PANTHER" id="PTHR46910">
    <property type="entry name" value="TRANSCRIPTION FACTOR PDR1"/>
    <property type="match status" value="1"/>
</dbReference>
<dbReference type="RefSeq" id="XP_018708977.1">
    <property type="nucleotide sequence ID" value="XM_018844527.1"/>
</dbReference>
<evidence type="ECO:0000313" key="7">
    <source>
        <dbReference type="EMBL" id="OAA74019.1"/>
    </source>
</evidence>
<feature type="region of interest" description="Disordered" evidence="5">
    <location>
        <begin position="100"/>
        <end position="122"/>
    </location>
</feature>
<dbReference type="InterPro" id="IPR050987">
    <property type="entry name" value="AtrR-like"/>
</dbReference>
<comment type="caution">
    <text evidence="7">The sequence shown here is derived from an EMBL/GenBank/DDBJ whole genome shotgun (WGS) entry which is preliminary data.</text>
</comment>
<keyword evidence="2" id="KW-0479">Metal-binding</keyword>
<gene>
    <name evidence="7" type="ORF">ISF_00920</name>
</gene>
<feature type="domain" description="Zn(2)-C6 fungal-type" evidence="6">
    <location>
        <begin position="14"/>
        <end position="45"/>
    </location>
</feature>
<evidence type="ECO:0000256" key="4">
    <source>
        <dbReference type="ARBA" id="ARBA00023242"/>
    </source>
</evidence>
<feature type="region of interest" description="Disordered" evidence="5">
    <location>
        <begin position="37"/>
        <end position="66"/>
    </location>
</feature>
<sequence length="434" mass="44215">MGVPGKRMRLGTKSCAECRRRKVRCIVRPGQDRCDACRAHGSSCVPQEKQPRDDDASPPTSWGSDDVAALKKRLDELEALMRGLPGDMLSHSVHGAEPAAGLTDGSTAAAVSDSPPSAGAFQQQDSLTFPSLISTTQISPALQNSPLLGLFNASSIFDPVEFADDAPPPLTPSASSRLRRCLADFAPFLPRPERVAAFFAATQQHWPVWPPYFHGSGDADRLAPGQVPLAERTFHGALVSGRPGQTAKAVLFLALCIQQTPKHLLPLPPSVRQRDLVDTYAETARELLQLDEDEGTLDGVEAMNMLHKLSRRAGAGVVGRWGAGAGAGAGAGGGGGVGEGDGDVSAADGKGDGVPRGGAGGARAGGAGGGAARGVHGGGGLRGGGAVLWQDTDQQGGWSPAGVGAGEAGGRRAGGGVGGGGGGGVLQHDRVEHD</sequence>
<dbReference type="CDD" id="cd00067">
    <property type="entry name" value="GAL4"/>
    <property type="match status" value="1"/>
</dbReference>
<evidence type="ECO:0000256" key="5">
    <source>
        <dbReference type="SAM" id="MobiDB-lite"/>
    </source>
</evidence>
<name>A0A162N1J4_CORFA</name>
<reference evidence="7 8" key="1">
    <citation type="journal article" date="2016" name="Genome Biol. Evol.">
        <title>Divergent and convergent evolution of fungal pathogenicity.</title>
        <authorList>
            <person name="Shang Y."/>
            <person name="Xiao G."/>
            <person name="Zheng P."/>
            <person name="Cen K."/>
            <person name="Zhan S."/>
            <person name="Wang C."/>
        </authorList>
    </citation>
    <scope>NUCLEOTIDE SEQUENCE [LARGE SCALE GENOMIC DNA]</scope>
    <source>
        <strain evidence="7 8">ARSEF 2679</strain>
    </source>
</reference>
<dbReference type="InterPro" id="IPR001138">
    <property type="entry name" value="Zn2Cys6_DnaBD"/>
</dbReference>
<evidence type="ECO:0000313" key="8">
    <source>
        <dbReference type="Proteomes" id="UP000076744"/>
    </source>
</evidence>
<dbReference type="InterPro" id="IPR036864">
    <property type="entry name" value="Zn2-C6_fun-type_DNA-bd_sf"/>
</dbReference>
<evidence type="ECO:0000256" key="3">
    <source>
        <dbReference type="ARBA" id="ARBA00023125"/>
    </source>
</evidence>
<dbReference type="Gene3D" id="4.10.240.10">
    <property type="entry name" value="Zn(2)-C6 fungal-type DNA-binding domain"/>
    <property type="match status" value="1"/>
</dbReference>
<dbReference type="GO" id="GO:0000981">
    <property type="term" value="F:DNA-binding transcription factor activity, RNA polymerase II-specific"/>
    <property type="evidence" value="ECO:0007669"/>
    <property type="project" value="InterPro"/>
</dbReference>
<accession>A0A162N1J4</accession>
<keyword evidence="4" id="KW-0539">Nucleus</keyword>
<dbReference type="EMBL" id="AZHB01000001">
    <property type="protein sequence ID" value="OAA74019.1"/>
    <property type="molecule type" value="Genomic_DNA"/>
</dbReference>
<comment type="subcellular location">
    <subcellularLocation>
        <location evidence="1">Nucleus</location>
    </subcellularLocation>
</comment>
<dbReference type="GO" id="GO:0008270">
    <property type="term" value="F:zinc ion binding"/>
    <property type="evidence" value="ECO:0007669"/>
    <property type="project" value="InterPro"/>
</dbReference>
<dbReference type="GO" id="GO:0005634">
    <property type="term" value="C:nucleus"/>
    <property type="evidence" value="ECO:0007669"/>
    <property type="project" value="UniProtKB-SubCell"/>
</dbReference>
<keyword evidence="8" id="KW-1185">Reference proteome</keyword>
<evidence type="ECO:0000256" key="1">
    <source>
        <dbReference type="ARBA" id="ARBA00004123"/>
    </source>
</evidence>
<dbReference type="AlphaFoldDB" id="A0A162N1J4"/>
<keyword evidence="3 7" id="KW-0238">DNA-binding</keyword>
<dbReference type="STRING" id="1081104.A0A162N1J4"/>
<evidence type="ECO:0000259" key="6">
    <source>
        <dbReference type="PROSITE" id="PS50048"/>
    </source>
</evidence>
<feature type="compositionally biased region" description="Gly residues" evidence="5">
    <location>
        <begin position="328"/>
        <end position="339"/>
    </location>
</feature>
<feature type="compositionally biased region" description="Gly residues" evidence="5">
    <location>
        <begin position="403"/>
        <end position="425"/>
    </location>
</feature>
<dbReference type="SUPFAM" id="SSF57701">
    <property type="entry name" value="Zn2/Cys6 DNA-binding domain"/>
    <property type="match status" value="1"/>
</dbReference>